<feature type="non-terminal residue" evidence="1">
    <location>
        <position position="232"/>
    </location>
</feature>
<organism evidence="1 2">
    <name type="scientific">Vararia minispora EC-137</name>
    <dbReference type="NCBI Taxonomy" id="1314806"/>
    <lineage>
        <taxon>Eukaryota</taxon>
        <taxon>Fungi</taxon>
        <taxon>Dikarya</taxon>
        <taxon>Basidiomycota</taxon>
        <taxon>Agaricomycotina</taxon>
        <taxon>Agaricomycetes</taxon>
        <taxon>Russulales</taxon>
        <taxon>Lachnocladiaceae</taxon>
        <taxon>Vararia</taxon>
    </lineage>
</organism>
<proteinExistence type="predicted"/>
<feature type="non-terminal residue" evidence="1">
    <location>
        <position position="1"/>
    </location>
</feature>
<keyword evidence="2" id="KW-1185">Reference proteome</keyword>
<reference evidence="1" key="1">
    <citation type="submission" date="2021-02" db="EMBL/GenBank/DDBJ databases">
        <authorList>
            <consortium name="DOE Joint Genome Institute"/>
            <person name="Ahrendt S."/>
            <person name="Looney B.P."/>
            <person name="Miyauchi S."/>
            <person name="Morin E."/>
            <person name="Drula E."/>
            <person name="Courty P.E."/>
            <person name="Chicoki N."/>
            <person name="Fauchery L."/>
            <person name="Kohler A."/>
            <person name="Kuo A."/>
            <person name="Labutti K."/>
            <person name="Pangilinan J."/>
            <person name="Lipzen A."/>
            <person name="Riley R."/>
            <person name="Andreopoulos W."/>
            <person name="He G."/>
            <person name="Johnson J."/>
            <person name="Barry K.W."/>
            <person name="Grigoriev I.V."/>
            <person name="Nagy L."/>
            <person name="Hibbett D."/>
            <person name="Henrissat B."/>
            <person name="Matheny P.B."/>
            <person name="Labbe J."/>
            <person name="Martin F."/>
        </authorList>
    </citation>
    <scope>NUCLEOTIDE SEQUENCE</scope>
    <source>
        <strain evidence="1">EC-137</strain>
    </source>
</reference>
<dbReference type="Proteomes" id="UP000814128">
    <property type="component" value="Unassembled WGS sequence"/>
</dbReference>
<evidence type="ECO:0000313" key="2">
    <source>
        <dbReference type="Proteomes" id="UP000814128"/>
    </source>
</evidence>
<accession>A0ACB8QC16</accession>
<name>A0ACB8QC16_9AGAM</name>
<evidence type="ECO:0000313" key="1">
    <source>
        <dbReference type="EMBL" id="KAI0029336.1"/>
    </source>
</evidence>
<gene>
    <name evidence="1" type="ORF">K488DRAFT_15199</name>
</gene>
<protein>
    <submittedName>
        <fullName evidence="1">Uncharacterized protein</fullName>
    </submittedName>
</protein>
<comment type="caution">
    <text evidence="1">The sequence shown here is derived from an EMBL/GenBank/DDBJ whole genome shotgun (WGS) entry which is preliminary data.</text>
</comment>
<sequence length="232" mass="26461">TAQSALCSCLSPRDLAALLACSRLINAEVSAYCRRAFSINRILQPYFRSPDSFRVLQSTTGTLISGSAALQFFDRTEYPSSDLDLYVEHRYVARVVAFLQNEGYTFQAWTFQPPTVEETLVEISRRIQSHNHMFGENGEREHYTGGGLAGVLHFHKGDREIQLMAARASPLTIIYGFHSTCVMNIITHEKAYSLFPLATFEKREALIIKCQHERERDQIARQKYLSRGWTMV</sequence>
<reference evidence="1" key="2">
    <citation type="journal article" date="2022" name="New Phytol.">
        <title>Evolutionary transition to the ectomycorrhizal habit in the genomes of a hyperdiverse lineage of mushroom-forming fungi.</title>
        <authorList>
            <person name="Looney B."/>
            <person name="Miyauchi S."/>
            <person name="Morin E."/>
            <person name="Drula E."/>
            <person name="Courty P.E."/>
            <person name="Kohler A."/>
            <person name="Kuo A."/>
            <person name="LaButti K."/>
            <person name="Pangilinan J."/>
            <person name="Lipzen A."/>
            <person name="Riley R."/>
            <person name="Andreopoulos W."/>
            <person name="He G."/>
            <person name="Johnson J."/>
            <person name="Nolan M."/>
            <person name="Tritt A."/>
            <person name="Barry K.W."/>
            <person name="Grigoriev I.V."/>
            <person name="Nagy L.G."/>
            <person name="Hibbett D."/>
            <person name="Henrissat B."/>
            <person name="Matheny P.B."/>
            <person name="Labbe J."/>
            <person name="Martin F.M."/>
        </authorList>
    </citation>
    <scope>NUCLEOTIDE SEQUENCE</scope>
    <source>
        <strain evidence="1">EC-137</strain>
    </source>
</reference>
<dbReference type="EMBL" id="MU273683">
    <property type="protein sequence ID" value="KAI0029336.1"/>
    <property type="molecule type" value="Genomic_DNA"/>
</dbReference>